<protein>
    <submittedName>
        <fullName evidence="2">Endoribonuclease L-PSP</fullName>
    </submittedName>
</protein>
<dbReference type="SUPFAM" id="SSF55298">
    <property type="entry name" value="YjgF-like"/>
    <property type="match status" value="1"/>
</dbReference>
<sequence>MSYEDKIKELKLELPEARDPVGSYLASKQIGKMLFISGQISTAANGELIKGKVGKDLKTEDGYEAAKRCGLNIISQVKKACGNDLSKVKSCIKLTGFVNSTEDFTEQPKVINGASDLIVSVFGDSGMHTRAAVSTNSLPLGVSVEVDAIFELN</sequence>
<dbReference type="PANTHER" id="PTHR43760:SF1">
    <property type="entry name" value="ENDORIBONUCLEASE L-PSP_CHORISMATE MUTASE-LIKE DOMAIN-CONTAINING PROTEIN"/>
    <property type="match status" value="1"/>
</dbReference>
<dbReference type="CDD" id="cd02199">
    <property type="entry name" value="YjgF_YER057c_UK114_like_1"/>
    <property type="match status" value="1"/>
</dbReference>
<dbReference type="GeneID" id="66295575"/>
<accession>Q1UZD6</accession>
<organism evidence="2 3">
    <name type="scientific">Pelagibacter ubique (strain HTCC1002)</name>
    <dbReference type="NCBI Taxonomy" id="314261"/>
    <lineage>
        <taxon>Bacteria</taxon>
        <taxon>Pseudomonadati</taxon>
        <taxon>Pseudomonadota</taxon>
        <taxon>Alphaproteobacteria</taxon>
        <taxon>Candidatus Pelagibacterales</taxon>
        <taxon>Candidatus Pelagibacteraceae</taxon>
        <taxon>Candidatus Pelagibacter</taxon>
    </lineage>
</organism>
<reference evidence="2 3" key="1">
    <citation type="submission" date="2006-04" db="EMBL/GenBank/DDBJ databases">
        <authorList>
            <person name="Giovannoni S.J."/>
            <person name="Cho J.-C."/>
            <person name="Ferriera S."/>
            <person name="Johnson J."/>
            <person name="Kravitz S."/>
            <person name="Halpern A."/>
            <person name="Remington K."/>
            <person name="Beeson K."/>
            <person name="Tran B."/>
            <person name="Rogers Y.-H."/>
            <person name="Friedman R."/>
            <person name="Venter J.C."/>
        </authorList>
    </citation>
    <scope>NUCLEOTIDE SEQUENCE [LARGE SCALE GENOMIC DNA]</scope>
    <source>
        <strain evidence="2 3">HTCC1002</strain>
    </source>
</reference>
<dbReference type="RefSeq" id="WP_006996842.1">
    <property type="nucleotide sequence ID" value="NZ_CH724130.1"/>
</dbReference>
<evidence type="ECO:0000259" key="1">
    <source>
        <dbReference type="Pfam" id="PF14588"/>
    </source>
</evidence>
<gene>
    <name evidence="2" type="ORF">PU1002_00995</name>
</gene>
<dbReference type="EMBL" id="AAPV01000002">
    <property type="protein sequence ID" value="EAS84255.1"/>
    <property type="molecule type" value="Genomic_DNA"/>
</dbReference>
<dbReference type="PANTHER" id="PTHR43760">
    <property type="entry name" value="ENDORIBONUCLEASE-RELATED"/>
    <property type="match status" value="1"/>
</dbReference>
<evidence type="ECO:0000313" key="2">
    <source>
        <dbReference type="EMBL" id="EAS84255.1"/>
    </source>
</evidence>
<dbReference type="Gene3D" id="3.30.1330.40">
    <property type="entry name" value="RutC-like"/>
    <property type="match status" value="1"/>
</dbReference>
<dbReference type="AlphaFoldDB" id="Q1UZD6"/>
<dbReference type="InterPro" id="IPR013813">
    <property type="entry name" value="Endoribo_LPSP/chorism_mut-like"/>
</dbReference>
<dbReference type="Pfam" id="PF14588">
    <property type="entry name" value="YjgF_endoribonc"/>
    <property type="match status" value="1"/>
</dbReference>
<comment type="caution">
    <text evidence="2">The sequence shown here is derived from an EMBL/GenBank/DDBJ whole genome shotgun (WGS) entry which is preliminary data.</text>
</comment>
<dbReference type="HOGENOM" id="CLU_104845_0_1_5"/>
<dbReference type="Proteomes" id="UP000005306">
    <property type="component" value="Unassembled WGS sequence"/>
</dbReference>
<name>Q1UZD6_PELU1</name>
<evidence type="ECO:0000313" key="3">
    <source>
        <dbReference type="Proteomes" id="UP000005306"/>
    </source>
</evidence>
<dbReference type="InterPro" id="IPR035959">
    <property type="entry name" value="RutC-like_sf"/>
</dbReference>
<feature type="domain" description="Endoribonuclease L-PSP/chorismate mutase-like" evidence="1">
    <location>
        <begin position="10"/>
        <end position="142"/>
    </location>
</feature>
<proteinExistence type="predicted"/>